<evidence type="ECO:0000313" key="10">
    <source>
        <dbReference type="Proteomes" id="UP000219573"/>
    </source>
</evidence>
<dbReference type="PANTHER" id="PTHR34582:SF6">
    <property type="entry name" value="UPF0702 TRANSMEMBRANE PROTEIN YCAP"/>
    <property type="match status" value="1"/>
</dbReference>
<evidence type="ECO:0000256" key="3">
    <source>
        <dbReference type="ARBA" id="ARBA00022475"/>
    </source>
</evidence>
<evidence type="ECO:0000256" key="1">
    <source>
        <dbReference type="ARBA" id="ARBA00004651"/>
    </source>
</evidence>
<sequence length="236" mass="26732">MILSLIIKTTIAYYLLLFMTRVIGRKILAQMTFFDFAIGVTVGTITGNIALGTKTDSLSASIVLTVFALLTILTDFIHLKSHLFRKYLDSEPVVLIKNGKIVYENMRKTRYTINELMMQLRKKNIFDIGDIEFALVELDGKISVLPKSQKQALTPQDLNLSTSYKGLTKDLIIDGKIMNENLEDAGLDKDWLMTELSHKEVTDYKEVLYAGLDTTGNLYISLKTEEREEDGQYGLE</sequence>
<keyword evidence="4 7" id="KW-0812">Transmembrane</keyword>
<evidence type="ECO:0000256" key="6">
    <source>
        <dbReference type="ARBA" id="ARBA00023136"/>
    </source>
</evidence>
<keyword evidence="10" id="KW-1185">Reference proteome</keyword>
<feature type="domain" description="YetF C-terminal" evidence="8">
    <location>
        <begin position="80"/>
        <end position="211"/>
    </location>
</feature>
<evidence type="ECO:0000256" key="5">
    <source>
        <dbReference type="ARBA" id="ARBA00022989"/>
    </source>
</evidence>
<name>A0A285G808_9FIRM</name>
<dbReference type="RefSeq" id="WP_097016986.1">
    <property type="nucleotide sequence ID" value="NZ_OBDZ01000005.1"/>
</dbReference>
<evidence type="ECO:0000256" key="7">
    <source>
        <dbReference type="SAM" id="Phobius"/>
    </source>
</evidence>
<dbReference type="AlphaFoldDB" id="A0A285G808"/>
<feature type="transmembrane region" description="Helical" evidence="7">
    <location>
        <begin position="57"/>
        <end position="77"/>
    </location>
</feature>
<keyword evidence="6 7" id="KW-0472">Membrane</keyword>
<proteinExistence type="inferred from homology"/>
<gene>
    <name evidence="9" type="ORF">SAMN06265827_105165</name>
</gene>
<dbReference type="EMBL" id="OBDZ01000005">
    <property type="protein sequence ID" value="SNY19655.1"/>
    <property type="molecule type" value="Genomic_DNA"/>
</dbReference>
<comment type="subcellular location">
    <subcellularLocation>
        <location evidence="1">Cell membrane</location>
        <topology evidence="1">Multi-pass membrane protein</topology>
    </subcellularLocation>
</comment>
<protein>
    <submittedName>
        <fullName evidence="9">Uncharacterized membrane protein YcaP, DUF421 family</fullName>
    </submittedName>
</protein>
<dbReference type="Proteomes" id="UP000219573">
    <property type="component" value="Unassembled WGS sequence"/>
</dbReference>
<dbReference type="GO" id="GO:0005886">
    <property type="term" value="C:plasma membrane"/>
    <property type="evidence" value="ECO:0007669"/>
    <property type="project" value="UniProtKB-SubCell"/>
</dbReference>
<dbReference type="InterPro" id="IPR023090">
    <property type="entry name" value="UPF0702_alpha/beta_dom_sf"/>
</dbReference>
<comment type="similarity">
    <text evidence="2">Belongs to the UPF0702 family.</text>
</comment>
<accession>A0A285G808</accession>
<organism evidence="9 10">
    <name type="scientific">Orenia metallireducens</name>
    <dbReference type="NCBI Taxonomy" id="1413210"/>
    <lineage>
        <taxon>Bacteria</taxon>
        <taxon>Bacillati</taxon>
        <taxon>Bacillota</taxon>
        <taxon>Clostridia</taxon>
        <taxon>Halanaerobiales</taxon>
        <taxon>Halobacteroidaceae</taxon>
        <taxon>Orenia</taxon>
    </lineage>
</organism>
<evidence type="ECO:0000256" key="4">
    <source>
        <dbReference type="ARBA" id="ARBA00022692"/>
    </source>
</evidence>
<feature type="transmembrane region" description="Helical" evidence="7">
    <location>
        <begin position="6"/>
        <end position="24"/>
    </location>
</feature>
<dbReference type="InterPro" id="IPR007353">
    <property type="entry name" value="DUF421"/>
</dbReference>
<evidence type="ECO:0000313" key="9">
    <source>
        <dbReference type="EMBL" id="SNY19655.1"/>
    </source>
</evidence>
<feature type="transmembrane region" description="Helical" evidence="7">
    <location>
        <begin position="31"/>
        <end position="51"/>
    </location>
</feature>
<keyword evidence="5 7" id="KW-1133">Transmembrane helix</keyword>
<dbReference type="OrthoDB" id="1796697at2"/>
<evidence type="ECO:0000259" key="8">
    <source>
        <dbReference type="Pfam" id="PF04239"/>
    </source>
</evidence>
<keyword evidence="3" id="KW-1003">Cell membrane</keyword>
<evidence type="ECO:0000256" key="2">
    <source>
        <dbReference type="ARBA" id="ARBA00006448"/>
    </source>
</evidence>
<dbReference type="Pfam" id="PF04239">
    <property type="entry name" value="DUF421"/>
    <property type="match status" value="1"/>
</dbReference>
<dbReference type="Gene3D" id="3.30.240.20">
    <property type="entry name" value="bsu07140 like domains"/>
    <property type="match status" value="2"/>
</dbReference>
<dbReference type="PANTHER" id="PTHR34582">
    <property type="entry name" value="UPF0702 TRANSMEMBRANE PROTEIN YCAP"/>
    <property type="match status" value="1"/>
</dbReference>
<reference evidence="10" key="1">
    <citation type="submission" date="2017-09" db="EMBL/GenBank/DDBJ databases">
        <authorList>
            <person name="Varghese N."/>
            <person name="Submissions S."/>
        </authorList>
    </citation>
    <scope>NUCLEOTIDE SEQUENCE [LARGE SCALE GENOMIC DNA]</scope>
    <source>
        <strain evidence="10">MSL47</strain>
    </source>
</reference>